<accession>A0A512DQI4</accession>
<dbReference type="InterPro" id="IPR036568">
    <property type="entry name" value="GGCT-like_sf"/>
</dbReference>
<dbReference type="RefSeq" id="WP_052831737.1">
    <property type="nucleotide sequence ID" value="NZ_BJYZ01000012.1"/>
</dbReference>
<dbReference type="Proteomes" id="UP000321523">
    <property type="component" value="Unassembled WGS sequence"/>
</dbReference>
<protein>
    <submittedName>
        <fullName evidence="1">Uncharacterized protein</fullName>
    </submittedName>
</protein>
<dbReference type="SUPFAM" id="SSF110857">
    <property type="entry name" value="Gamma-glutamyl cyclotransferase-like"/>
    <property type="match status" value="1"/>
</dbReference>
<organism evidence="1 2">
    <name type="scientific">Skermanella aerolata</name>
    <dbReference type="NCBI Taxonomy" id="393310"/>
    <lineage>
        <taxon>Bacteria</taxon>
        <taxon>Pseudomonadati</taxon>
        <taxon>Pseudomonadota</taxon>
        <taxon>Alphaproteobacteria</taxon>
        <taxon>Rhodospirillales</taxon>
        <taxon>Azospirillaceae</taxon>
        <taxon>Skermanella</taxon>
    </lineage>
</organism>
<name>A0A512DQI4_9PROT</name>
<dbReference type="OrthoDB" id="7626403at2"/>
<dbReference type="InterPro" id="IPR013024">
    <property type="entry name" value="GGCT-like"/>
</dbReference>
<evidence type="ECO:0000313" key="2">
    <source>
        <dbReference type="Proteomes" id="UP000321523"/>
    </source>
</evidence>
<evidence type="ECO:0000313" key="1">
    <source>
        <dbReference type="EMBL" id="GEO38724.1"/>
    </source>
</evidence>
<keyword evidence="2" id="KW-1185">Reference proteome</keyword>
<comment type="caution">
    <text evidence="1">The sequence shown here is derived from an EMBL/GenBank/DDBJ whole genome shotgun (WGS) entry which is preliminary data.</text>
</comment>
<dbReference type="CDD" id="cd06661">
    <property type="entry name" value="GGCT_like"/>
    <property type="match status" value="1"/>
</dbReference>
<proteinExistence type="predicted"/>
<gene>
    <name evidence="1" type="ORF">SAE02_28720</name>
</gene>
<dbReference type="Gene3D" id="3.10.490.10">
    <property type="entry name" value="Gamma-glutamyl cyclotransferase-like"/>
    <property type="match status" value="1"/>
</dbReference>
<sequence length="232" mass="25404">MTTLDLKTLIALATGYPYEFPACSYLFADHARHPLPADILGELTGRIPVIACGSNRAPEQLARKFRDWPLPLRIPVLCAKLAGFDVVYSAHFTRYGAVPATLHPCPGATVDVAVQWLTPAELERMDATEGIGINYDRHHLTGIDLEIEGFGTIHAAETYLSRRGPLIDRDTPVALEAIHCAGRAWPALNQHGVLGLTRLRLAPKATLDSFIHAIVTDADYRLRLIELLAKAA</sequence>
<dbReference type="EMBL" id="BJYZ01000012">
    <property type="protein sequence ID" value="GEO38724.1"/>
    <property type="molecule type" value="Genomic_DNA"/>
</dbReference>
<reference evidence="1 2" key="1">
    <citation type="submission" date="2019-07" db="EMBL/GenBank/DDBJ databases">
        <title>Whole genome shotgun sequence of Skermanella aerolata NBRC 106429.</title>
        <authorList>
            <person name="Hosoyama A."/>
            <person name="Uohara A."/>
            <person name="Ohji S."/>
            <person name="Ichikawa N."/>
        </authorList>
    </citation>
    <scope>NUCLEOTIDE SEQUENCE [LARGE SCALE GENOMIC DNA]</scope>
    <source>
        <strain evidence="1 2">NBRC 106429</strain>
    </source>
</reference>
<dbReference type="AlphaFoldDB" id="A0A512DQI4"/>